<name>X1VT47_9ZZZZ</name>
<organism evidence="1">
    <name type="scientific">marine sediment metagenome</name>
    <dbReference type="NCBI Taxonomy" id="412755"/>
    <lineage>
        <taxon>unclassified sequences</taxon>
        <taxon>metagenomes</taxon>
        <taxon>ecological metagenomes</taxon>
    </lineage>
</organism>
<feature type="non-terminal residue" evidence="1">
    <location>
        <position position="1"/>
    </location>
</feature>
<gene>
    <name evidence="1" type="ORF">S12H4_61447</name>
</gene>
<protein>
    <submittedName>
        <fullName evidence="1">Uncharacterized protein</fullName>
    </submittedName>
</protein>
<reference evidence="1" key="1">
    <citation type="journal article" date="2014" name="Front. Microbiol.">
        <title>High frequency of phylogenetically diverse reductive dehalogenase-homologous genes in deep subseafloor sedimentary metagenomes.</title>
        <authorList>
            <person name="Kawai M."/>
            <person name="Futagami T."/>
            <person name="Toyoda A."/>
            <person name="Takaki Y."/>
            <person name="Nishi S."/>
            <person name="Hori S."/>
            <person name="Arai W."/>
            <person name="Tsubouchi T."/>
            <person name="Morono Y."/>
            <person name="Uchiyama I."/>
            <person name="Ito T."/>
            <person name="Fujiyama A."/>
            <person name="Inagaki F."/>
            <person name="Takami H."/>
        </authorList>
    </citation>
    <scope>NUCLEOTIDE SEQUENCE</scope>
    <source>
        <strain evidence="1">Expedition CK06-06</strain>
    </source>
</reference>
<sequence length="71" mass="7679">LLQFFTAAFSLKIRGGNTDTCNASWAGQKITQLSGNLHGIGDNFLVVFHVFENSGPSREVYVDFGLVTTVA</sequence>
<comment type="caution">
    <text evidence="1">The sequence shown here is derived from an EMBL/GenBank/DDBJ whole genome shotgun (WGS) entry which is preliminary data.</text>
</comment>
<accession>X1VT47</accession>
<evidence type="ECO:0000313" key="1">
    <source>
        <dbReference type="EMBL" id="GAJ20491.1"/>
    </source>
</evidence>
<dbReference type="EMBL" id="BARW01040790">
    <property type="protein sequence ID" value="GAJ20491.1"/>
    <property type="molecule type" value="Genomic_DNA"/>
</dbReference>
<dbReference type="AlphaFoldDB" id="X1VT47"/>
<proteinExistence type="predicted"/>